<reference evidence="2 3" key="1">
    <citation type="journal article" date="2011" name="PLoS Pathog.">
        <title>Endophytic Life Strategies Decoded by Genome and Transcriptome Analyses of the Mutualistic Root Symbiont Piriformospora indica.</title>
        <authorList>
            <person name="Zuccaro A."/>
            <person name="Lahrmann U."/>
            <person name="Guldener U."/>
            <person name="Langen G."/>
            <person name="Pfiffi S."/>
            <person name="Biedenkopf D."/>
            <person name="Wong P."/>
            <person name="Samans B."/>
            <person name="Grimm C."/>
            <person name="Basiewicz M."/>
            <person name="Murat C."/>
            <person name="Martin F."/>
            <person name="Kogel K.H."/>
        </authorList>
    </citation>
    <scope>NUCLEOTIDE SEQUENCE [LARGE SCALE GENOMIC DNA]</scope>
    <source>
        <strain evidence="2 3">DSM 11827</strain>
    </source>
</reference>
<gene>
    <name evidence="2" type="ORF">PIIN_10983</name>
</gene>
<protein>
    <submittedName>
        <fullName evidence="2">Uncharacterized protein</fullName>
    </submittedName>
</protein>
<evidence type="ECO:0000256" key="1">
    <source>
        <dbReference type="SAM" id="MobiDB-lite"/>
    </source>
</evidence>
<evidence type="ECO:0000313" key="2">
    <source>
        <dbReference type="EMBL" id="CCA76998.1"/>
    </source>
</evidence>
<accession>G4U0A5</accession>
<proteinExistence type="predicted"/>
<dbReference type="InParanoid" id="G4U0A5"/>
<name>G4U0A5_SERID</name>
<evidence type="ECO:0000313" key="3">
    <source>
        <dbReference type="Proteomes" id="UP000007148"/>
    </source>
</evidence>
<organism evidence="2 3">
    <name type="scientific">Serendipita indica (strain DSM 11827)</name>
    <name type="common">Root endophyte fungus</name>
    <name type="synonym">Piriformospora indica</name>
    <dbReference type="NCBI Taxonomy" id="1109443"/>
    <lineage>
        <taxon>Eukaryota</taxon>
        <taxon>Fungi</taxon>
        <taxon>Dikarya</taxon>
        <taxon>Basidiomycota</taxon>
        <taxon>Agaricomycotina</taxon>
        <taxon>Agaricomycetes</taxon>
        <taxon>Sebacinales</taxon>
        <taxon>Serendipitaceae</taxon>
        <taxon>Serendipita</taxon>
    </lineage>
</organism>
<comment type="caution">
    <text evidence="2">The sequence shown here is derived from an EMBL/GenBank/DDBJ whole genome shotgun (WGS) entry which is preliminary data.</text>
</comment>
<sequence length="110" mass="11363">MKIEPGLALQEDSKAHSELSGIPSRNELYFRASNGFRSHPELSAAPLNALSFASLADPALIVCLQVCSDTSPQLSGGGPGGGAYRGMLEDVEETNADADVDADADAGSLK</sequence>
<keyword evidence="3" id="KW-1185">Reference proteome</keyword>
<dbReference type="Proteomes" id="UP000007148">
    <property type="component" value="Unassembled WGS sequence"/>
</dbReference>
<dbReference type="HOGENOM" id="CLU_2172026_0_0_1"/>
<dbReference type="EMBL" id="CAFZ01001175">
    <property type="protein sequence ID" value="CCA76998.1"/>
    <property type="molecule type" value="Genomic_DNA"/>
</dbReference>
<dbReference type="AlphaFoldDB" id="G4U0A5"/>
<feature type="region of interest" description="Disordered" evidence="1">
    <location>
        <begin position="1"/>
        <end position="20"/>
    </location>
</feature>